<dbReference type="Gene3D" id="3.40.50.300">
    <property type="entry name" value="P-loop containing nucleotide triphosphate hydrolases"/>
    <property type="match status" value="1"/>
</dbReference>
<evidence type="ECO:0000259" key="6">
    <source>
        <dbReference type="Pfam" id="PF23559"/>
    </source>
</evidence>
<dbReference type="InterPro" id="IPR041118">
    <property type="entry name" value="Rx_N"/>
</dbReference>
<evidence type="ECO:0000256" key="3">
    <source>
        <dbReference type="ARBA" id="ARBA00022821"/>
    </source>
</evidence>
<feature type="domain" description="NB-ARC" evidence="4">
    <location>
        <begin position="166"/>
        <end position="236"/>
    </location>
</feature>
<accession>A0A7N2MYB5</accession>
<dbReference type="InParanoid" id="A0A7N2MYB5"/>
<dbReference type="Gene3D" id="1.10.10.10">
    <property type="entry name" value="Winged helix-like DNA-binding domain superfamily/Winged helix DNA-binding domain"/>
    <property type="match status" value="1"/>
</dbReference>
<dbReference type="Pfam" id="PF18052">
    <property type="entry name" value="Rx_N"/>
    <property type="match status" value="1"/>
</dbReference>
<dbReference type="InterPro" id="IPR032675">
    <property type="entry name" value="LRR_dom_sf"/>
</dbReference>
<sequence>MADSVVSFLLDNMTQLLIQESKLLRGVEDQVRSLKNELSLINLFLQNTDGKRHDELVKEVVSQIRDVAYEAEDVIDTYIITVTEHRRRSKLRKLIHSCDRAITSHEVASKIESIKIIYKEINENRSKYGIEITESSGGGAEAEGILHRRRKDVKEDQVVGFSHDAEVLVKELKEGSSQRNVVSITGMGGLGKTTLARKIYNNNDVKNYFDFRGWVNVSQEYRIRELLLEILKGLTTLPRVMFRAELKEDLLRGLEAMYSSNEEKLKGTQILDLKLIKEMNDEKFRKAWSEFLQSIQVEDDFYKKNGVKLQDMTDDELKSVLLESLEGKRYLLVMDDIWKTDVWNEVNTAFLDNLNGSGILITSRKKEVALHATSVNNSVPPILPYELPLLNEDESWELFSKKVFWEDTCPPKLETLGRKLVKSCHGLPLAIVVLGGLLAIKEKTVRIWSKYINHINLYLTEDGSSCIAILALSYNDLPRRLKPCFLYFGIYPENFEIPVRQLIRLWIAEGFIPQIRDRNVEDVAEDYLEELIDRSLIQVATKRLDGGVKTCRIHDLLRDLCTSKSSKDKFLKVHSNVNPPPIGKSHRISIPFANHPYISSNPCEPSNNRSIIGFRGIVGLESPLDKGYDLKWLCESNKLVRVVELSNVGICRLIPKRIEKLVLLRYLSIASSEPYIIPNSLDGPTSLPKTKKKTLSNLQVLTGIAINEDTESHFAKARFPNLRKLGLYSSGGVESGILSSLHPLCHLQTLKIYHLNEISSPTSIWLTLTKITLVDTALSPAFMGVLGSLKELRILKVRRTANEFISNVLSCNEGSFQQLEVFKMVSLYVFEWKLGQGAMPNLQRLVIERSFCMLPDELWCLSDLRDVEVLHPSRKLAKKLQQLQMRDGYSICNLWNLETLDIRNSKPKESSTEKCLHLPDGPISLASEVALGLPNLQVLTEWNMGKGAMPNLQRLVIKRCDFCCMSPDELRSLAALRDVEVLYPYEVLLHLLCYVSARLEGLTVLCFVSWFRWGDECEVQVYLPLDPTQLIKKELISLIYCLSCFDGNTEFNILPMGIIRPVKVFEYWVQKSKQLSHSDDDGENQGFSLKILSGSSLTIVGKRGIYTGVGEECETSDMESNTLNSQGPSKRKWIPIEDLKLVEVLVEYHHEREENRVSRLGLAGDSRLQAARSNLTCQACWKVNSLLAGALQDKTGQLAIRLSRDWISRLSQAARSSREPPLFCRILTFHIPLHSSINTPITHD</sequence>
<dbReference type="GO" id="GO:0098542">
    <property type="term" value="P:defense response to other organism"/>
    <property type="evidence" value="ECO:0007669"/>
    <property type="project" value="TreeGrafter"/>
</dbReference>
<evidence type="ECO:0000256" key="2">
    <source>
        <dbReference type="ARBA" id="ARBA00022741"/>
    </source>
</evidence>
<feature type="domain" description="Disease resistance protein winged helix" evidence="6">
    <location>
        <begin position="490"/>
        <end position="561"/>
    </location>
</feature>
<keyword evidence="3" id="KW-0611">Plant defense</keyword>
<evidence type="ECO:0000259" key="4">
    <source>
        <dbReference type="Pfam" id="PF00931"/>
    </source>
</evidence>
<dbReference type="EMBL" id="LRBV02000011">
    <property type="status" value="NOT_ANNOTATED_CDS"/>
    <property type="molecule type" value="Genomic_DNA"/>
</dbReference>
<dbReference type="Gene3D" id="1.20.5.4130">
    <property type="match status" value="1"/>
</dbReference>
<evidence type="ECO:0000256" key="1">
    <source>
        <dbReference type="ARBA" id="ARBA00022737"/>
    </source>
</evidence>
<dbReference type="InterPro" id="IPR002182">
    <property type="entry name" value="NB-ARC"/>
</dbReference>
<dbReference type="InterPro" id="IPR042197">
    <property type="entry name" value="Apaf_helical"/>
</dbReference>
<dbReference type="InterPro" id="IPR044974">
    <property type="entry name" value="Disease_R_plants"/>
</dbReference>
<dbReference type="CDD" id="cd14798">
    <property type="entry name" value="RX-CC_like"/>
    <property type="match status" value="1"/>
</dbReference>
<reference evidence="7 8" key="1">
    <citation type="journal article" date="2016" name="G3 (Bethesda)">
        <title>First Draft Assembly and Annotation of the Genome of a California Endemic Oak Quercus lobata Nee (Fagaceae).</title>
        <authorList>
            <person name="Sork V.L."/>
            <person name="Fitz-Gibbon S.T."/>
            <person name="Puiu D."/>
            <person name="Crepeau M."/>
            <person name="Gugger P.F."/>
            <person name="Sherman R."/>
            <person name="Stevens K."/>
            <person name="Langley C.H."/>
            <person name="Pellegrini M."/>
            <person name="Salzberg S.L."/>
        </authorList>
    </citation>
    <scope>NUCLEOTIDE SEQUENCE [LARGE SCALE GENOMIC DNA]</scope>
    <source>
        <strain evidence="7 8">cv. SW786</strain>
    </source>
</reference>
<name>A0A7N2MYB5_QUELO</name>
<dbReference type="InterPro" id="IPR027417">
    <property type="entry name" value="P-loop_NTPase"/>
</dbReference>
<dbReference type="AlphaFoldDB" id="A0A7N2MYB5"/>
<keyword evidence="2" id="KW-0547">Nucleotide-binding</keyword>
<proteinExistence type="predicted"/>
<dbReference type="InterPro" id="IPR038005">
    <property type="entry name" value="RX-like_CC"/>
</dbReference>
<dbReference type="OMA" id="HHEREEN"/>
<evidence type="ECO:0000259" key="5">
    <source>
        <dbReference type="Pfam" id="PF18052"/>
    </source>
</evidence>
<dbReference type="Pfam" id="PF23559">
    <property type="entry name" value="WHD_DRP"/>
    <property type="match status" value="1"/>
</dbReference>
<dbReference type="PANTHER" id="PTHR23155:SF1193">
    <property type="entry name" value="DISEASE RESISTANCE PROTEIN RPP13-RELATED"/>
    <property type="match status" value="1"/>
</dbReference>
<dbReference type="Gramene" id="QL11p042198:mrna">
    <property type="protein sequence ID" value="QL11p042198:mrna"/>
    <property type="gene ID" value="QL11p042198"/>
</dbReference>
<organism evidence="7 8">
    <name type="scientific">Quercus lobata</name>
    <name type="common">Valley oak</name>
    <dbReference type="NCBI Taxonomy" id="97700"/>
    <lineage>
        <taxon>Eukaryota</taxon>
        <taxon>Viridiplantae</taxon>
        <taxon>Streptophyta</taxon>
        <taxon>Embryophyta</taxon>
        <taxon>Tracheophyta</taxon>
        <taxon>Spermatophyta</taxon>
        <taxon>Magnoliopsida</taxon>
        <taxon>eudicotyledons</taxon>
        <taxon>Gunneridae</taxon>
        <taxon>Pentapetalae</taxon>
        <taxon>rosids</taxon>
        <taxon>fabids</taxon>
        <taxon>Fagales</taxon>
        <taxon>Fagaceae</taxon>
        <taxon>Quercus</taxon>
    </lineage>
</organism>
<dbReference type="Gene3D" id="3.80.10.10">
    <property type="entry name" value="Ribonuclease Inhibitor"/>
    <property type="match status" value="1"/>
</dbReference>
<reference evidence="7" key="2">
    <citation type="submission" date="2021-01" db="UniProtKB">
        <authorList>
            <consortium name="EnsemblPlants"/>
        </authorList>
    </citation>
    <scope>IDENTIFICATION</scope>
</reference>
<keyword evidence="1" id="KW-0677">Repeat</keyword>
<protein>
    <submittedName>
        <fullName evidence="7">Uncharacterized protein</fullName>
    </submittedName>
</protein>
<dbReference type="InterPro" id="IPR036388">
    <property type="entry name" value="WH-like_DNA-bd_sf"/>
</dbReference>
<dbReference type="InterPro" id="IPR058922">
    <property type="entry name" value="WHD_DRP"/>
</dbReference>
<evidence type="ECO:0000313" key="7">
    <source>
        <dbReference type="EnsemblPlants" id="QL11p042198:mrna"/>
    </source>
</evidence>
<dbReference type="GO" id="GO:0043531">
    <property type="term" value="F:ADP binding"/>
    <property type="evidence" value="ECO:0007669"/>
    <property type="project" value="InterPro"/>
</dbReference>
<dbReference type="FunFam" id="1.10.8.430:FF:000003">
    <property type="entry name" value="Probable disease resistance protein At5g66910"/>
    <property type="match status" value="1"/>
</dbReference>
<feature type="domain" description="NB-ARC" evidence="4">
    <location>
        <begin position="305"/>
        <end position="406"/>
    </location>
</feature>
<dbReference type="Proteomes" id="UP000594261">
    <property type="component" value="Chromosome 11"/>
</dbReference>
<dbReference type="EnsemblPlants" id="QL11p042198:mrna">
    <property type="protein sequence ID" value="QL11p042198:mrna"/>
    <property type="gene ID" value="QL11p042198"/>
</dbReference>
<evidence type="ECO:0000313" key="8">
    <source>
        <dbReference type="Proteomes" id="UP000594261"/>
    </source>
</evidence>
<keyword evidence="8" id="KW-1185">Reference proteome</keyword>
<dbReference type="FunFam" id="1.10.10.10:FF:000322">
    <property type="entry name" value="Probable disease resistance protein At1g63360"/>
    <property type="match status" value="1"/>
</dbReference>
<dbReference type="Gene3D" id="1.10.8.430">
    <property type="entry name" value="Helical domain of apoptotic protease-activating factors"/>
    <property type="match status" value="1"/>
</dbReference>
<dbReference type="PRINTS" id="PR00364">
    <property type="entry name" value="DISEASERSIST"/>
</dbReference>
<dbReference type="SUPFAM" id="SSF52540">
    <property type="entry name" value="P-loop containing nucleoside triphosphate hydrolases"/>
    <property type="match status" value="2"/>
</dbReference>
<dbReference type="Pfam" id="PF00931">
    <property type="entry name" value="NB-ARC"/>
    <property type="match status" value="2"/>
</dbReference>
<feature type="domain" description="Disease resistance N-terminal" evidence="5">
    <location>
        <begin position="5"/>
        <end position="92"/>
    </location>
</feature>
<dbReference type="SUPFAM" id="SSF52058">
    <property type="entry name" value="L domain-like"/>
    <property type="match status" value="1"/>
</dbReference>
<dbReference type="PANTHER" id="PTHR23155">
    <property type="entry name" value="DISEASE RESISTANCE PROTEIN RP"/>
    <property type="match status" value="1"/>
</dbReference>